<proteinExistence type="predicted"/>
<protein>
    <submittedName>
        <fullName evidence="1">Uncharacterized protein</fullName>
    </submittedName>
</protein>
<name>A0ACB8VFQ8_9TELE</name>
<reference evidence="1" key="1">
    <citation type="submission" date="2022-04" db="EMBL/GenBank/DDBJ databases">
        <title>Jade perch genome.</title>
        <authorList>
            <person name="Chao B."/>
        </authorList>
    </citation>
    <scope>NUCLEOTIDE SEQUENCE</scope>
    <source>
        <strain evidence="1">CB-2022</strain>
    </source>
</reference>
<gene>
    <name evidence="1" type="ORF">L3Q82_018814</name>
</gene>
<evidence type="ECO:0000313" key="2">
    <source>
        <dbReference type="Proteomes" id="UP000831701"/>
    </source>
</evidence>
<feature type="non-terminal residue" evidence="1">
    <location>
        <position position="677"/>
    </location>
</feature>
<dbReference type="Proteomes" id="UP000831701">
    <property type="component" value="Chromosome 22"/>
</dbReference>
<sequence length="677" mass="76865">MMMMLMPAAAFASAAASSGKQEKETFQQQFVPQFISQEEESQCGERQREEPPLTQVTQPRQEWQSLTTAALVIKTSVENGIAGVVRDEGWRGFERFRTTVDDIGVYKRCTVIRRVVALCNRLSGERGAAPTLSTRKVIQAALEQGLLRSHSHHRRSCSRSGSRRGTHSRKKSCSHSRERDRSRRKGRDRDRERDRGRDRDKDKDKSKDKADKKGCAYQTLDPRSGADQLLCFTSVYVTPAPQDSRLCLALGAGLGRDTGNIKGRLEHLTPAEQAKVRMHMVLQAAAKTDEVLKAKVAKREEEARKKLEEEGTSLEEQVRRIKDIEAIESDSFVPQAFKSSRDDIKTEPAELQQESERADPQDITLPISIVYNDTDTLAHPSLFMDREKAEDLWLNRLISLRQERLMGRIKGSVEPTLRPICGAARCPQHRLAGCTFSECLDSLCLYLLFLRCRDPFRAHRDHMRQMMRSFSEPFGGPLMPSIMDGRSRGRDAAEHPSSSVALRDEHRDMMRNPFGMFDNMMANMRNRMEDMHRNFENMSTDSNTHSFSSSSVMTYSKVGNEPPKVFQATSSTRRAPGGIKETRQAVKDSESGVEKMAIGHHIQDRGHVVEKKFNKKTGEKEFNQDFQNMDESEAQSFDEEWQEKVSTFQSRGPMSRMDEPRLRGAHRAALTGPEPAH</sequence>
<keyword evidence="2" id="KW-1185">Reference proteome</keyword>
<organism evidence="1 2">
    <name type="scientific">Scortum barcoo</name>
    <name type="common">barcoo grunter</name>
    <dbReference type="NCBI Taxonomy" id="214431"/>
    <lineage>
        <taxon>Eukaryota</taxon>
        <taxon>Metazoa</taxon>
        <taxon>Chordata</taxon>
        <taxon>Craniata</taxon>
        <taxon>Vertebrata</taxon>
        <taxon>Euteleostomi</taxon>
        <taxon>Actinopterygii</taxon>
        <taxon>Neopterygii</taxon>
        <taxon>Teleostei</taxon>
        <taxon>Neoteleostei</taxon>
        <taxon>Acanthomorphata</taxon>
        <taxon>Eupercaria</taxon>
        <taxon>Centrarchiformes</taxon>
        <taxon>Terapontoidei</taxon>
        <taxon>Terapontidae</taxon>
        <taxon>Scortum</taxon>
    </lineage>
</organism>
<accession>A0ACB8VFQ8</accession>
<comment type="caution">
    <text evidence="1">The sequence shown here is derived from an EMBL/GenBank/DDBJ whole genome shotgun (WGS) entry which is preliminary data.</text>
</comment>
<dbReference type="EMBL" id="CM041552">
    <property type="protein sequence ID" value="KAI3354279.1"/>
    <property type="molecule type" value="Genomic_DNA"/>
</dbReference>
<evidence type="ECO:0000313" key="1">
    <source>
        <dbReference type="EMBL" id="KAI3354279.1"/>
    </source>
</evidence>